<dbReference type="RefSeq" id="WP_254161054.1">
    <property type="nucleotide sequence ID" value="NZ_CP100356.1"/>
</dbReference>
<dbReference type="CDD" id="cd00293">
    <property type="entry name" value="USP-like"/>
    <property type="match status" value="1"/>
</dbReference>
<protein>
    <submittedName>
        <fullName evidence="3">Universal stress protein</fullName>
    </submittedName>
</protein>
<dbReference type="InterPro" id="IPR014729">
    <property type="entry name" value="Rossmann-like_a/b/a_fold"/>
</dbReference>
<dbReference type="Proteomes" id="UP001056855">
    <property type="component" value="Plasmid unnamed1"/>
</dbReference>
<evidence type="ECO:0000313" key="4">
    <source>
        <dbReference type="Proteomes" id="UP001056855"/>
    </source>
</evidence>
<dbReference type="InterPro" id="IPR006016">
    <property type="entry name" value="UspA"/>
</dbReference>
<evidence type="ECO:0000259" key="2">
    <source>
        <dbReference type="Pfam" id="PF00582"/>
    </source>
</evidence>
<gene>
    <name evidence="3" type="ORF">NGM29_18730</name>
</gene>
<dbReference type="PANTHER" id="PTHR46268:SF6">
    <property type="entry name" value="UNIVERSAL STRESS PROTEIN UP12"/>
    <property type="match status" value="1"/>
</dbReference>
<dbReference type="GeneID" id="73292126"/>
<sequence length="149" mass="16180">MAILVVVDDDEDIEGIEETITVAADLAEKYGEELIALNVVSQDEFLKEQQGKTSIADVKPEPIERYESEAADRAREIVGQIIDASTDVTYMGRVADPANGIVKTGRDVDARFIVIGARRQSPIGKAIFGSTTQSVLLSADRPVLTVMEE</sequence>
<keyword evidence="4" id="KW-1185">Reference proteome</keyword>
<comment type="similarity">
    <text evidence="1">Belongs to the universal stress protein A family.</text>
</comment>
<dbReference type="Pfam" id="PF00582">
    <property type="entry name" value="Usp"/>
    <property type="match status" value="1"/>
</dbReference>
<reference evidence="3" key="1">
    <citation type="submission" date="2022-06" db="EMBL/GenBank/DDBJ databases">
        <title>Diverse halophilic archaea isolated from saline environments.</title>
        <authorList>
            <person name="Cui H.-L."/>
        </authorList>
    </citation>
    <scope>NUCLEOTIDE SEQUENCE</scope>
    <source>
        <strain evidence="3">WLHS1</strain>
        <plasmid evidence="3">unnamed1</plasmid>
    </source>
</reference>
<evidence type="ECO:0000256" key="1">
    <source>
        <dbReference type="ARBA" id="ARBA00008791"/>
    </source>
</evidence>
<evidence type="ECO:0000313" key="3">
    <source>
        <dbReference type="EMBL" id="UTF55729.1"/>
    </source>
</evidence>
<dbReference type="KEGG" id="sawl:NGM29_18730"/>
<proteinExistence type="inferred from homology"/>
<organism evidence="3 4">
    <name type="scientific">Natronosalvus rutilus</name>
    <dbReference type="NCBI Taxonomy" id="2953753"/>
    <lineage>
        <taxon>Archaea</taxon>
        <taxon>Methanobacteriati</taxon>
        <taxon>Methanobacteriota</taxon>
        <taxon>Stenosarchaea group</taxon>
        <taxon>Halobacteria</taxon>
        <taxon>Halobacteriales</taxon>
        <taxon>Natrialbaceae</taxon>
        <taxon>Natronosalvus</taxon>
    </lineage>
</organism>
<dbReference type="EMBL" id="CP100356">
    <property type="protein sequence ID" value="UTF55729.1"/>
    <property type="molecule type" value="Genomic_DNA"/>
</dbReference>
<keyword evidence="3" id="KW-0614">Plasmid</keyword>
<dbReference type="Gene3D" id="3.40.50.620">
    <property type="entry name" value="HUPs"/>
    <property type="match status" value="1"/>
</dbReference>
<dbReference type="SUPFAM" id="SSF52402">
    <property type="entry name" value="Adenine nucleotide alpha hydrolases-like"/>
    <property type="match status" value="1"/>
</dbReference>
<feature type="domain" description="UspA" evidence="2">
    <location>
        <begin position="3"/>
        <end position="146"/>
    </location>
</feature>
<accession>A0A9E7NEW8</accession>
<name>A0A9E7NEW8_9EURY</name>
<dbReference type="AlphaFoldDB" id="A0A9E7NEW8"/>
<geneLocation type="plasmid" evidence="3 4">
    <name>unnamed1</name>
</geneLocation>
<dbReference type="PANTHER" id="PTHR46268">
    <property type="entry name" value="STRESS RESPONSE PROTEIN NHAX"/>
    <property type="match status" value="1"/>
</dbReference>